<evidence type="ECO:0000256" key="2">
    <source>
        <dbReference type="ARBA" id="ARBA00022837"/>
    </source>
</evidence>
<feature type="non-terminal residue" evidence="5">
    <location>
        <position position="800"/>
    </location>
</feature>
<dbReference type="PANTHER" id="PTHR11668:SF496">
    <property type="entry name" value="SERINE_THREONINE-PROTEIN PHOSPHATASE"/>
    <property type="match status" value="1"/>
</dbReference>
<dbReference type="CDD" id="cd00144">
    <property type="entry name" value="MPP_PPP_family"/>
    <property type="match status" value="1"/>
</dbReference>
<sequence>MSKVSRNIGTDEVSMCVFCREDATILMFTQPEDDLTKFPTLAVMKNSWRLAVRKLISMISGLGSKEIAILRVTKFWIPDSGNSVYHVMYKIKSAFSEKKFLKLQGGNFPNLKWYSLEQVQQMCVSGQLSSPELMEYVAQTLQPRNFYPITSDPEASKEGFDMLNEVLESNVLVDVESSYLTPHEQLLKMARFSINEQKRIYKEFLLRTFPNLLMNKVQFQNFSAELGWKKTEWPDLFLCADVTARGGMTFRDLLLFLAATEPDTPHGVGTGEIRCQYIFRYFDKNRDNILDRNELRNLILAISSSKGGQKPLDIEKVVDSYAQELGLGPKPRMSMGTFIKRVGELKFRGTSSLFRSSTSVLKLVPLLSDKYATISQPPPSSSVTPLPKIASVFPGMSWKGAFAISSPADNVAEYLKGSDKKDFEIATHTIRLSKHGVLEDVRPVDKVTYGKSVSLGGQDHFLRLPSLQYYDEKSPANELLTALKFFSSEISIKGKASSSKPAFNWGKYDIENLRTNLLSVCDKCISIMEKEPRMLRLTAPIYILGDLHGNYPDLMTFEQVLWNLGLALNPCCLLFLGDYVDRGAYGVEIVAYLFAQKVKNPTKIFLLRGNHEIRQIQKAFTFYLECQRRFGEEYHFDVWNMINRVFDVMPLAAVIENQLFCCHGGIPSPWLCSRIEVIDTIPCPLAAPDEESILAWEIMWNDPVKSDQVTAAIAKEMEANEGFAVNLSRKTGRVFSLDALDTFLKRNGLSHVIRAHEVKTAGFQIQQGGKLLTVFSSSGYCGGPNEAACIFVSQDKIRIF</sequence>
<name>A0A1B6GZS5_9HEMI</name>
<accession>A0A1B6GZS5</accession>
<dbReference type="AlphaFoldDB" id="A0A1B6GZS5"/>
<evidence type="ECO:0000313" key="5">
    <source>
        <dbReference type="EMBL" id="JAS67930.1"/>
    </source>
</evidence>
<dbReference type="InterPro" id="IPR050341">
    <property type="entry name" value="PP1_catalytic_subunit"/>
</dbReference>
<dbReference type="SUPFAM" id="SSF47473">
    <property type="entry name" value="EF-hand"/>
    <property type="match status" value="1"/>
</dbReference>
<comment type="similarity">
    <text evidence="1 3">Belongs to the PPP phosphatase family.</text>
</comment>
<evidence type="ECO:0000259" key="4">
    <source>
        <dbReference type="PROSITE" id="PS50222"/>
    </source>
</evidence>
<dbReference type="EC" id="3.1.3.16" evidence="3"/>
<dbReference type="PROSITE" id="PS00018">
    <property type="entry name" value="EF_HAND_1"/>
    <property type="match status" value="1"/>
</dbReference>
<comment type="catalytic activity">
    <reaction evidence="3">
        <text>O-phospho-L-threonyl-[protein] + H2O = L-threonyl-[protein] + phosphate</text>
        <dbReference type="Rhea" id="RHEA:47004"/>
        <dbReference type="Rhea" id="RHEA-COMP:11060"/>
        <dbReference type="Rhea" id="RHEA-COMP:11605"/>
        <dbReference type="ChEBI" id="CHEBI:15377"/>
        <dbReference type="ChEBI" id="CHEBI:30013"/>
        <dbReference type="ChEBI" id="CHEBI:43474"/>
        <dbReference type="ChEBI" id="CHEBI:61977"/>
        <dbReference type="EC" id="3.1.3.16"/>
    </reaction>
</comment>
<keyword evidence="3" id="KW-0378">Hydrolase</keyword>
<dbReference type="GO" id="GO:0004722">
    <property type="term" value="F:protein serine/threonine phosphatase activity"/>
    <property type="evidence" value="ECO:0007669"/>
    <property type="project" value="UniProtKB-EC"/>
</dbReference>
<feature type="domain" description="EF-hand" evidence="4">
    <location>
        <begin position="270"/>
        <end position="305"/>
    </location>
</feature>
<dbReference type="PROSITE" id="PS50222">
    <property type="entry name" value="EF_HAND_2"/>
    <property type="match status" value="1"/>
</dbReference>
<dbReference type="InterPro" id="IPR006186">
    <property type="entry name" value="Ser/Thr-sp_prot-phosphatase"/>
</dbReference>
<dbReference type="Gene3D" id="3.60.21.10">
    <property type="match status" value="1"/>
</dbReference>
<dbReference type="PROSITE" id="PS00125">
    <property type="entry name" value="SER_THR_PHOSPHATASE"/>
    <property type="match status" value="1"/>
</dbReference>
<gene>
    <name evidence="5" type="ORF">g.16294</name>
</gene>
<dbReference type="InterPro" id="IPR029052">
    <property type="entry name" value="Metallo-depent_PP-like"/>
</dbReference>
<dbReference type="SUPFAM" id="SSF56300">
    <property type="entry name" value="Metallo-dependent phosphatases"/>
    <property type="match status" value="1"/>
</dbReference>
<dbReference type="GO" id="GO:0005737">
    <property type="term" value="C:cytoplasm"/>
    <property type="evidence" value="ECO:0007669"/>
    <property type="project" value="TreeGrafter"/>
</dbReference>
<reference evidence="5" key="1">
    <citation type="submission" date="2015-11" db="EMBL/GenBank/DDBJ databases">
        <title>De novo transcriptome assembly of four potential Pierce s Disease insect vectors from Arizona vineyards.</title>
        <authorList>
            <person name="Tassone E.E."/>
        </authorList>
    </citation>
    <scope>NUCLEOTIDE SEQUENCE</scope>
</reference>
<dbReference type="InterPro" id="IPR002048">
    <property type="entry name" value="EF_hand_dom"/>
</dbReference>
<protein>
    <recommendedName>
        <fullName evidence="3">Serine/threonine-protein phosphatase</fullName>
        <ecNumber evidence="3">3.1.3.16</ecNumber>
    </recommendedName>
</protein>
<organism evidence="5">
    <name type="scientific">Cuerna arida</name>
    <dbReference type="NCBI Taxonomy" id="1464854"/>
    <lineage>
        <taxon>Eukaryota</taxon>
        <taxon>Metazoa</taxon>
        <taxon>Ecdysozoa</taxon>
        <taxon>Arthropoda</taxon>
        <taxon>Hexapoda</taxon>
        <taxon>Insecta</taxon>
        <taxon>Pterygota</taxon>
        <taxon>Neoptera</taxon>
        <taxon>Paraneoptera</taxon>
        <taxon>Hemiptera</taxon>
        <taxon>Auchenorrhyncha</taxon>
        <taxon>Membracoidea</taxon>
        <taxon>Cicadellidae</taxon>
        <taxon>Cicadellinae</taxon>
        <taxon>Proconiini</taxon>
        <taxon>Cuerna</taxon>
    </lineage>
</organism>
<dbReference type="GO" id="GO:0005509">
    <property type="term" value="F:calcium ion binding"/>
    <property type="evidence" value="ECO:0007669"/>
    <property type="project" value="InterPro"/>
</dbReference>
<dbReference type="EMBL" id="GECZ01001839">
    <property type="protein sequence ID" value="JAS67930.1"/>
    <property type="molecule type" value="Transcribed_RNA"/>
</dbReference>
<dbReference type="Pfam" id="PF00149">
    <property type="entry name" value="Metallophos"/>
    <property type="match status" value="1"/>
</dbReference>
<dbReference type="InterPro" id="IPR004843">
    <property type="entry name" value="Calcineurin-like_PHP"/>
</dbReference>
<dbReference type="Gene3D" id="1.10.238.10">
    <property type="entry name" value="EF-hand"/>
    <property type="match status" value="1"/>
</dbReference>
<dbReference type="InterPro" id="IPR011992">
    <property type="entry name" value="EF-hand-dom_pair"/>
</dbReference>
<evidence type="ECO:0000256" key="3">
    <source>
        <dbReference type="RuleBase" id="RU004273"/>
    </source>
</evidence>
<dbReference type="PRINTS" id="PR00114">
    <property type="entry name" value="STPHPHTASE"/>
</dbReference>
<dbReference type="SMART" id="SM00156">
    <property type="entry name" value="PP2Ac"/>
    <property type="match status" value="1"/>
</dbReference>
<keyword evidence="2" id="KW-0106">Calcium</keyword>
<proteinExistence type="inferred from homology"/>
<dbReference type="InterPro" id="IPR018247">
    <property type="entry name" value="EF_Hand_1_Ca_BS"/>
</dbReference>
<dbReference type="PANTHER" id="PTHR11668">
    <property type="entry name" value="SERINE/THREONINE PROTEIN PHOSPHATASE"/>
    <property type="match status" value="1"/>
</dbReference>
<dbReference type="GO" id="GO:0005634">
    <property type="term" value="C:nucleus"/>
    <property type="evidence" value="ECO:0007669"/>
    <property type="project" value="TreeGrafter"/>
</dbReference>
<evidence type="ECO:0000256" key="1">
    <source>
        <dbReference type="ARBA" id="ARBA00008294"/>
    </source>
</evidence>